<dbReference type="Proteomes" id="UP000178448">
    <property type="component" value="Unassembled WGS sequence"/>
</dbReference>
<reference evidence="3 4" key="1">
    <citation type="journal article" date="2016" name="Nat. Commun.">
        <title>Thousands of microbial genomes shed light on interconnected biogeochemical processes in an aquifer system.</title>
        <authorList>
            <person name="Anantharaman K."/>
            <person name="Brown C.T."/>
            <person name="Hug L.A."/>
            <person name="Sharon I."/>
            <person name="Castelle C.J."/>
            <person name="Probst A.J."/>
            <person name="Thomas B.C."/>
            <person name="Singh A."/>
            <person name="Wilkins M.J."/>
            <person name="Karaoz U."/>
            <person name="Brodie E.L."/>
            <person name="Williams K.H."/>
            <person name="Hubbard S.S."/>
            <person name="Banfield J.F."/>
        </authorList>
    </citation>
    <scope>NUCLEOTIDE SEQUENCE [LARGE SCALE GENOMIC DNA]</scope>
</reference>
<dbReference type="PRINTS" id="PR01713">
    <property type="entry name" value="NUCEPIMERASE"/>
</dbReference>
<dbReference type="EMBL" id="MFJD01000004">
    <property type="protein sequence ID" value="OGG04291.1"/>
    <property type="molecule type" value="Genomic_DNA"/>
</dbReference>
<dbReference type="Gene3D" id="3.40.50.720">
    <property type="entry name" value="NAD(P)-binding Rossmann-like Domain"/>
    <property type="match status" value="1"/>
</dbReference>
<gene>
    <name evidence="3" type="ORF">A2Z33_04030</name>
</gene>
<organism evidence="3 4">
    <name type="scientific">Candidatus Gottesmanbacteria bacterium RBG_16_52_11</name>
    <dbReference type="NCBI Taxonomy" id="1798374"/>
    <lineage>
        <taxon>Bacteria</taxon>
        <taxon>Candidatus Gottesmaniibacteriota</taxon>
    </lineage>
</organism>
<dbReference type="PANTHER" id="PTHR43000">
    <property type="entry name" value="DTDP-D-GLUCOSE 4,6-DEHYDRATASE-RELATED"/>
    <property type="match status" value="1"/>
</dbReference>
<evidence type="ECO:0000313" key="3">
    <source>
        <dbReference type="EMBL" id="OGG04291.1"/>
    </source>
</evidence>
<proteinExistence type="inferred from homology"/>
<feature type="domain" description="NAD-dependent epimerase/dehydratase" evidence="2">
    <location>
        <begin position="3"/>
        <end position="241"/>
    </location>
</feature>
<dbReference type="Pfam" id="PF01370">
    <property type="entry name" value="Epimerase"/>
    <property type="match status" value="1"/>
</dbReference>
<protein>
    <recommendedName>
        <fullName evidence="2">NAD-dependent epimerase/dehydratase domain-containing protein</fullName>
    </recommendedName>
</protein>
<dbReference type="SUPFAM" id="SSF51735">
    <property type="entry name" value="NAD(P)-binding Rossmann-fold domains"/>
    <property type="match status" value="1"/>
</dbReference>
<comment type="similarity">
    <text evidence="1">Belongs to the NAD(P)-dependent epimerase/dehydratase family.</text>
</comment>
<dbReference type="STRING" id="1798374.A2Z33_04030"/>
<evidence type="ECO:0000259" key="2">
    <source>
        <dbReference type="Pfam" id="PF01370"/>
    </source>
</evidence>
<dbReference type="InterPro" id="IPR001509">
    <property type="entry name" value="Epimerase_deHydtase"/>
</dbReference>
<accession>A0A1F5YVS5</accession>
<sequence>MNVLVTGAGGFIGSHMVDHLLEKGHSVTGLDIFSRGKEEHLPSKQYGNLLRLIQADVSDRTALREKYFRGVDWVFHFAGRSSNVKSLENPPEYHAVNATGTLNMLIAAHKAKVKRFVYAASYSCYGQPRKFPTPETALLKPEFPYALTKLAGERYTLHWHRAFGLPTISLRMTSVYGPKIRTGGNFGPVVSLFVGQKTDRKPFTVAGDGSQSRDFVYIDDVVEAFLAAARSDVAGEVFNVGSGRSVSLNRLVELLGGPVTYVSRRPGEVNKTLADIKKIKKYLGWTPKVRFNHGIRRVLESAGQTVKPGFNVRTIRPSTNRRKGGHV</sequence>
<dbReference type="InterPro" id="IPR036291">
    <property type="entry name" value="NAD(P)-bd_dom_sf"/>
</dbReference>
<evidence type="ECO:0000256" key="1">
    <source>
        <dbReference type="ARBA" id="ARBA00007637"/>
    </source>
</evidence>
<dbReference type="Gene3D" id="3.90.25.10">
    <property type="entry name" value="UDP-galactose 4-epimerase, domain 1"/>
    <property type="match status" value="1"/>
</dbReference>
<name>A0A1F5YVS5_9BACT</name>
<comment type="caution">
    <text evidence="3">The sequence shown here is derived from an EMBL/GenBank/DDBJ whole genome shotgun (WGS) entry which is preliminary data.</text>
</comment>
<dbReference type="AlphaFoldDB" id="A0A1F5YVS5"/>
<evidence type="ECO:0000313" key="4">
    <source>
        <dbReference type="Proteomes" id="UP000178448"/>
    </source>
</evidence>